<name>A0A7J9GQP0_9ROSI</name>
<reference evidence="1 2" key="1">
    <citation type="journal article" date="2019" name="Genome Biol. Evol.">
        <title>Insights into the evolution of the New World diploid cottons (Gossypium, subgenus Houzingenia) based on genome sequencing.</title>
        <authorList>
            <person name="Grover C.E."/>
            <person name="Arick M.A. 2nd"/>
            <person name="Thrash A."/>
            <person name="Conover J.L."/>
            <person name="Sanders W.S."/>
            <person name="Peterson D.G."/>
            <person name="Frelichowski J.E."/>
            <person name="Scheffler J.A."/>
            <person name="Scheffler B.E."/>
            <person name="Wendel J.F."/>
        </authorList>
    </citation>
    <scope>NUCLEOTIDE SEQUENCE [LARGE SCALE GENOMIC DNA]</scope>
    <source>
        <strain evidence="1">0</strain>
        <tissue evidence="1">Leaf</tissue>
    </source>
</reference>
<sequence>PRVQVGPKTHQHIHKEVDGSVLTGSAQSADWGAIYYDLLSVILDNIYGGRIEMGCLRETFLELGDDSTKVERIRYAQAYIIEIIGGYL</sequence>
<proteinExistence type="predicted"/>
<organism evidence="1 2">
    <name type="scientific">Gossypium harknessii</name>
    <dbReference type="NCBI Taxonomy" id="34285"/>
    <lineage>
        <taxon>Eukaryota</taxon>
        <taxon>Viridiplantae</taxon>
        <taxon>Streptophyta</taxon>
        <taxon>Embryophyta</taxon>
        <taxon>Tracheophyta</taxon>
        <taxon>Spermatophyta</taxon>
        <taxon>Magnoliopsida</taxon>
        <taxon>eudicotyledons</taxon>
        <taxon>Gunneridae</taxon>
        <taxon>Pentapetalae</taxon>
        <taxon>rosids</taxon>
        <taxon>malvids</taxon>
        <taxon>Malvales</taxon>
        <taxon>Malvaceae</taxon>
        <taxon>Malvoideae</taxon>
        <taxon>Gossypium</taxon>
    </lineage>
</organism>
<keyword evidence="2" id="KW-1185">Reference proteome</keyword>
<feature type="non-terminal residue" evidence="1">
    <location>
        <position position="1"/>
    </location>
</feature>
<gene>
    <name evidence="1" type="ORF">Gohar_010359</name>
</gene>
<evidence type="ECO:0000313" key="1">
    <source>
        <dbReference type="EMBL" id="MBA0799872.1"/>
    </source>
</evidence>
<protein>
    <submittedName>
        <fullName evidence="1">Uncharacterized protein</fullName>
    </submittedName>
</protein>
<dbReference type="OrthoDB" id="989646at2759"/>
<dbReference type="Proteomes" id="UP000593560">
    <property type="component" value="Unassembled WGS sequence"/>
</dbReference>
<evidence type="ECO:0000313" key="2">
    <source>
        <dbReference type="Proteomes" id="UP000593560"/>
    </source>
</evidence>
<feature type="non-terminal residue" evidence="1">
    <location>
        <position position="88"/>
    </location>
</feature>
<accession>A0A7J9GQP0</accession>
<dbReference type="AlphaFoldDB" id="A0A7J9GQP0"/>
<comment type="caution">
    <text evidence="1">The sequence shown here is derived from an EMBL/GenBank/DDBJ whole genome shotgun (WGS) entry which is preliminary data.</text>
</comment>
<dbReference type="EMBL" id="JABFAD010000006">
    <property type="protein sequence ID" value="MBA0799872.1"/>
    <property type="molecule type" value="Genomic_DNA"/>
</dbReference>